<accession>A0A263D8H5</accession>
<dbReference type="InParanoid" id="A0A263D8H5"/>
<protein>
    <recommendedName>
        <fullName evidence="3">DUF3467 domain-containing protein</fullName>
    </recommendedName>
</protein>
<evidence type="ECO:0000313" key="2">
    <source>
        <dbReference type="Proteomes" id="UP000242444"/>
    </source>
</evidence>
<evidence type="ECO:0000313" key="1">
    <source>
        <dbReference type="EMBL" id="OZM73786.1"/>
    </source>
</evidence>
<proteinExistence type="predicted"/>
<sequence length="77" mass="8360">MAPVRGTDDVRFCGVGVGNTAVEASADQIHLRITHTRGHSTRPVAVWELSMPPAYARYLAAVLDSHARYVQSAPTKE</sequence>
<reference evidence="1 2" key="1">
    <citation type="submission" date="2017-07" db="EMBL/GenBank/DDBJ databases">
        <title>Amycolatopsis antarcticus sp. nov., isolated from the surface of an Antarcticus brown macroalga.</title>
        <authorList>
            <person name="Wang J."/>
            <person name="Leiva S."/>
            <person name="Huang J."/>
            <person name="Huang Y."/>
        </authorList>
    </citation>
    <scope>NUCLEOTIDE SEQUENCE [LARGE SCALE GENOMIC DNA]</scope>
    <source>
        <strain evidence="1 2">AU-G6</strain>
    </source>
</reference>
<organism evidence="1 2">
    <name type="scientific">Amycolatopsis antarctica</name>
    <dbReference type="NCBI Taxonomy" id="1854586"/>
    <lineage>
        <taxon>Bacteria</taxon>
        <taxon>Bacillati</taxon>
        <taxon>Actinomycetota</taxon>
        <taxon>Actinomycetes</taxon>
        <taxon>Pseudonocardiales</taxon>
        <taxon>Pseudonocardiaceae</taxon>
        <taxon>Amycolatopsis</taxon>
    </lineage>
</organism>
<evidence type="ECO:0008006" key="3">
    <source>
        <dbReference type="Google" id="ProtNLM"/>
    </source>
</evidence>
<keyword evidence="2" id="KW-1185">Reference proteome</keyword>
<dbReference type="EMBL" id="NKYE01000004">
    <property type="protein sequence ID" value="OZM73786.1"/>
    <property type="molecule type" value="Genomic_DNA"/>
</dbReference>
<dbReference type="AlphaFoldDB" id="A0A263D8H5"/>
<dbReference type="Proteomes" id="UP000242444">
    <property type="component" value="Unassembled WGS sequence"/>
</dbReference>
<gene>
    <name evidence="1" type="ORF">CFN78_08505</name>
</gene>
<name>A0A263D8H5_9PSEU</name>
<comment type="caution">
    <text evidence="1">The sequence shown here is derived from an EMBL/GenBank/DDBJ whole genome shotgun (WGS) entry which is preliminary data.</text>
</comment>